<dbReference type="EMBL" id="DYXM01000040">
    <property type="protein sequence ID" value="HJE89765.1"/>
    <property type="molecule type" value="Genomic_DNA"/>
</dbReference>
<protein>
    <submittedName>
        <fullName evidence="3">CPBP family intramembrane metalloprotease</fullName>
    </submittedName>
</protein>
<keyword evidence="3" id="KW-0645">Protease</keyword>
<feature type="transmembrane region" description="Helical" evidence="1">
    <location>
        <begin position="83"/>
        <end position="103"/>
    </location>
</feature>
<name>A0A921JX05_9ACTN</name>
<gene>
    <name evidence="3" type="ORF">K8V11_01985</name>
</gene>
<dbReference type="PANTHER" id="PTHR36435:SF1">
    <property type="entry name" value="CAAX AMINO TERMINAL PROTEASE FAMILY PROTEIN"/>
    <property type="match status" value="1"/>
</dbReference>
<evidence type="ECO:0000313" key="3">
    <source>
        <dbReference type="EMBL" id="HJE89765.1"/>
    </source>
</evidence>
<feature type="transmembrane region" description="Helical" evidence="1">
    <location>
        <begin position="204"/>
        <end position="237"/>
    </location>
</feature>
<dbReference type="AlphaFoldDB" id="A0A921JX05"/>
<keyword evidence="3" id="KW-0378">Hydrolase</keyword>
<sequence>MYYPDHDPRFPVGSGPGQAPAAAPAPAPTWGPASARWTSPLGGRFGAFAIAKIVALLVGYFAALVLALMVVSFFRDGFSATALIILVLLGSSAVMGIGMWAFVVSPLGGRWDLIGWRPPARSMWNLLWQIPAVIVTALIVQILVIAPFASEEPAQGSIEDMLVGTSLPVVAIGVILICGVVPVWEELFFRGVVFGVIRTRLGRWGGAALAGCVFAFVHLVAVGFPYLAVIGVCLCIMAEWYRSVVPGMILHSVNNALVAVTLLTAAGAG</sequence>
<keyword evidence="3" id="KW-0482">Metalloprotease</keyword>
<feature type="domain" description="CAAX prenyl protease 2/Lysostaphin resistance protein A-like" evidence="2">
    <location>
        <begin position="171"/>
        <end position="257"/>
    </location>
</feature>
<feature type="transmembrane region" description="Helical" evidence="1">
    <location>
        <begin position="161"/>
        <end position="184"/>
    </location>
</feature>
<evidence type="ECO:0000313" key="4">
    <source>
        <dbReference type="Proteomes" id="UP000776650"/>
    </source>
</evidence>
<keyword evidence="1" id="KW-0812">Transmembrane</keyword>
<organism evidence="3 4">
    <name type="scientific">Dietzia timorensis</name>
    <dbReference type="NCBI Taxonomy" id="499555"/>
    <lineage>
        <taxon>Bacteria</taxon>
        <taxon>Bacillati</taxon>
        <taxon>Actinomycetota</taxon>
        <taxon>Actinomycetes</taxon>
        <taxon>Mycobacteriales</taxon>
        <taxon>Dietziaceae</taxon>
        <taxon>Dietzia</taxon>
    </lineage>
</organism>
<dbReference type="GO" id="GO:0080120">
    <property type="term" value="P:CAAX-box protein maturation"/>
    <property type="evidence" value="ECO:0007669"/>
    <property type="project" value="UniProtKB-ARBA"/>
</dbReference>
<dbReference type="InterPro" id="IPR003675">
    <property type="entry name" value="Rce1/LyrA-like_dom"/>
</dbReference>
<dbReference type="Proteomes" id="UP000776650">
    <property type="component" value="Unassembled WGS sequence"/>
</dbReference>
<dbReference type="Pfam" id="PF02517">
    <property type="entry name" value="Rce1-like"/>
    <property type="match status" value="1"/>
</dbReference>
<feature type="transmembrane region" description="Helical" evidence="1">
    <location>
        <begin position="45"/>
        <end position="71"/>
    </location>
</feature>
<dbReference type="PANTHER" id="PTHR36435">
    <property type="entry name" value="SLR1288 PROTEIN"/>
    <property type="match status" value="1"/>
</dbReference>
<dbReference type="GO" id="GO:0004175">
    <property type="term" value="F:endopeptidase activity"/>
    <property type="evidence" value="ECO:0007669"/>
    <property type="project" value="UniProtKB-ARBA"/>
</dbReference>
<dbReference type="InterPro" id="IPR052710">
    <property type="entry name" value="CAAX_protease"/>
</dbReference>
<keyword evidence="1" id="KW-0472">Membrane</keyword>
<feature type="transmembrane region" description="Helical" evidence="1">
    <location>
        <begin position="126"/>
        <end position="149"/>
    </location>
</feature>
<dbReference type="GO" id="GO:0008237">
    <property type="term" value="F:metallopeptidase activity"/>
    <property type="evidence" value="ECO:0007669"/>
    <property type="project" value="UniProtKB-KW"/>
</dbReference>
<keyword evidence="1" id="KW-1133">Transmembrane helix</keyword>
<accession>A0A921JX05</accession>
<evidence type="ECO:0000256" key="1">
    <source>
        <dbReference type="SAM" id="Phobius"/>
    </source>
</evidence>
<proteinExistence type="predicted"/>
<feature type="transmembrane region" description="Helical" evidence="1">
    <location>
        <begin position="249"/>
        <end position="268"/>
    </location>
</feature>
<reference evidence="3" key="1">
    <citation type="journal article" date="2021" name="PeerJ">
        <title>Extensive microbial diversity within the chicken gut microbiome revealed by metagenomics and culture.</title>
        <authorList>
            <person name="Gilroy R."/>
            <person name="Ravi A."/>
            <person name="Getino M."/>
            <person name="Pursley I."/>
            <person name="Horton D.L."/>
            <person name="Alikhan N.F."/>
            <person name="Baker D."/>
            <person name="Gharbi K."/>
            <person name="Hall N."/>
            <person name="Watson M."/>
            <person name="Adriaenssens E.M."/>
            <person name="Foster-Nyarko E."/>
            <person name="Jarju S."/>
            <person name="Secka A."/>
            <person name="Antonio M."/>
            <person name="Oren A."/>
            <person name="Chaudhuri R.R."/>
            <person name="La Ragione R."/>
            <person name="Hildebrand F."/>
            <person name="Pallen M.J."/>
        </authorList>
    </citation>
    <scope>NUCLEOTIDE SEQUENCE</scope>
    <source>
        <strain evidence="3">ChiGjej1B1-18357</strain>
    </source>
</reference>
<dbReference type="RefSeq" id="WP_303910536.1">
    <property type="nucleotide sequence ID" value="NZ_DYXM01000040.1"/>
</dbReference>
<comment type="caution">
    <text evidence="3">The sequence shown here is derived from an EMBL/GenBank/DDBJ whole genome shotgun (WGS) entry which is preliminary data.</text>
</comment>
<reference evidence="3" key="2">
    <citation type="submission" date="2021-09" db="EMBL/GenBank/DDBJ databases">
        <authorList>
            <person name="Gilroy R."/>
        </authorList>
    </citation>
    <scope>NUCLEOTIDE SEQUENCE</scope>
    <source>
        <strain evidence="3">ChiGjej1B1-18357</strain>
    </source>
</reference>
<evidence type="ECO:0000259" key="2">
    <source>
        <dbReference type="Pfam" id="PF02517"/>
    </source>
</evidence>